<proteinExistence type="predicted"/>
<protein>
    <submittedName>
        <fullName evidence="1">Uncharacterized protein</fullName>
    </submittedName>
</protein>
<name>A0A317EQD6_9SPHI</name>
<gene>
    <name evidence="1" type="ORF">DHW03_04535</name>
</gene>
<sequence>MVRGGTYHGNLICKLKQLQIPHAFFRVFTNQKKPSKNGAWRQVPKHIENKNHLQQKRVLINIKTLFKYYNRLGEDFYFTASITALKASG</sequence>
<dbReference type="Proteomes" id="UP000245379">
    <property type="component" value="Unassembled WGS sequence"/>
</dbReference>
<dbReference type="EMBL" id="QGNZ01000001">
    <property type="protein sequence ID" value="PWS29101.1"/>
    <property type="molecule type" value="Genomic_DNA"/>
</dbReference>
<comment type="caution">
    <text evidence="1">The sequence shown here is derived from an EMBL/GenBank/DDBJ whole genome shotgun (WGS) entry which is preliminary data.</text>
</comment>
<keyword evidence="2" id="KW-1185">Reference proteome</keyword>
<organism evidence="1 2">
    <name type="scientific">Pedobacter yonginense</name>
    <dbReference type="NCBI Taxonomy" id="651869"/>
    <lineage>
        <taxon>Bacteria</taxon>
        <taxon>Pseudomonadati</taxon>
        <taxon>Bacteroidota</taxon>
        <taxon>Sphingobacteriia</taxon>
        <taxon>Sphingobacteriales</taxon>
        <taxon>Sphingobacteriaceae</taxon>
        <taxon>Pedobacter</taxon>
    </lineage>
</organism>
<dbReference type="AlphaFoldDB" id="A0A317EQD6"/>
<evidence type="ECO:0000313" key="1">
    <source>
        <dbReference type="EMBL" id="PWS29101.1"/>
    </source>
</evidence>
<accession>A0A317EQD6</accession>
<evidence type="ECO:0000313" key="2">
    <source>
        <dbReference type="Proteomes" id="UP000245379"/>
    </source>
</evidence>
<reference evidence="1 2" key="1">
    <citation type="submission" date="2018-05" db="EMBL/GenBank/DDBJ databases">
        <title>Pedobacter paludis sp. nov., isolated from wetland soil.</title>
        <authorList>
            <person name="Zhang Y."/>
            <person name="Wang G."/>
        </authorList>
    </citation>
    <scope>NUCLEOTIDE SEQUENCE [LARGE SCALE GENOMIC DNA]</scope>
    <source>
        <strain evidence="1 2">KCTC22721</strain>
    </source>
</reference>